<keyword evidence="4" id="KW-1185">Reference proteome</keyword>
<dbReference type="EMBL" id="MU251428">
    <property type="protein sequence ID" value="KAG9235591.1"/>
    <property type="molecule type" value="Genomic_DNA"/>
</dbReference>
<evidence type="ECO:0000256" key="1">
    <source>
        <dbReference type="SAM" id="MobiDB-lite"/>
    </source>
</evidence>
<organism evidence="3 4">
    <name type="scientific">Amylocarpus encephaloides</name>
    <dbReference type="NCBI Taxonomy" id="45428"/>
    <lineage>
        <taxon>Eukaryota</taxon>
        <taxon>Fungi</taxon>
        <taxon>Dikarya</taxon>
        <taxon>Ascomycota</taxon>
        <taxon>Pezizomycotina</taxon>
        <taxon>Leotiomycetes</taxon>
        <taxon>Helotiales</taxon>
        <taxon>Helotiales incertae sedis</taxon>
        <taxon>Amylocarpus</taxon>
    </lineage>
</organism>
<keyword evidence="2" id="KW-0732">Signal</keyword>
<comment type="caution">
    <text evidence="3">The sequence shown here is derived from an EMBL/GenBank/DDBJ whole genome shotgun (WGS) entry which is preliminary data.</text>
</comment>
<dbReference type="Proteomes" id="UP000824998">
    <property type="component" value="Unassembled WGS sequence"/>
</dbReference>
<feature type="chain" id="PRO_5040434103" evidence="2">
    <location>
        <begin position="20"/>
        <end position="330"/>
    </location>
</feature>
<reference evidence="3" key="1">
    <citation type="journal article" date="2021" name="IMA Fungus">
        <title>Genomic characterization of three marine fungi, including Emericellopsis atlantica sp. nov. with signatures of a generalist lifestyle and marine biomass degradation.</title>
        <authorList>
            <person name="Hagestad O.C."/>
            <person name="Hou L."/>
            <person name="Andersen J.H."/>
            <person name="Hansen E.H."/>
            <person name="Altermark B."/>
            <person name="Li C."/>
            <person name="Kuhnert E."/>
            <person name="Cox R.J."/>
            <person name="Crous P.W."/>
            <person name="Spatafora J.W."/>
            <person name="Lail K."/>
            <person name="Amirebrahimi M."/>
            <person name="Lipzen A."/>
            <person name="Pangilinan J."/>
            <person name="Andreopoulos W."/>
            <person name="Hayes R.D."/>
            <person name="Ng V."/>
            <person name="Grigoriev I.V."/>
            <person name="Jackson S.A."/>
            <person name="Sutton T.D.S."/>
            <person name="Dobson A.D.W."/>
            <person name="Rama T."/>
        </authorList>
    </citation>
    <scope>NUCLEOTIDE SEQUENCE</scope>
    <source>
        <strain evidence="3">TRa018bII</strain>
    </source>
</reference>
<proteinExistence type="predicted"/>
<evidence type="ECO:0000313" key="3">
    <source>
        <dbReference type="EMBL" id="KAG9235591.1"/>
    </source>
</evidence>
<dbReference type="AlphaFoldDB" id="A0A9P8C801"/>
<sequence length="330" mass="37985">MRVLNLAVTFVGVLAVGNALPINTVIEYTHSVPLSRRHEITKKSFHSFEGSGVTDGHVVKRSDVDIEARQTCNQRWTEKCDLDTKKREEIIEVREPCNQQWSARCGGNAKKREEIVEKRKACRGKWTAKCYRDTKKRDEVVETLPNPDSGFTNCNNKFHPGCFVAKMKKRWVSLWDRHSGKGSQACSTKWEAHCRKTKRDLNEKKSPVVERQNCNWFFSWKCVGGQKKRSTETKAERREVVEVKNRKRCNGIFLPRCRISAPTPTEPVNPEDPVKPEEPEVGKRELEVEARQNCNGRFNDKCGLDNKRATKQVKPRGCTLWWRPQCGGSE</sequence>
<feature type="compositionally biased region" description="Basic and acidic residues" evidence="1">
    <location>
        <begin position="272"/>
        <end position="283"/>
    </location>
</feature>
<name>A0A9P8C801_9HELO</name>
<evidence type="ECO:0000313" key="4">
    <source>
        <dbReference type="Proteomes" id="UP000824998"/>
    </source>
</evidence>
<accession>A0A9P8C801</accession>
<feature type="signal peptide" evidence="2">
    <location>
        <begin position="1"/>
        <end position="19"/>
    </location>
</feature>
<evidence type="ECO:0000256" key="2">
    <source>
        <dbReference type="SAM" id="SignalP"/>
    </source>
</evidence>
<gene>
    <name evidence="3" type="ORF">BJ875DRAFT_483076</name>
</gene>
<protein>
    <submittedName>
        <fullName evidence="3">Uncharacterized protein</fullName>
    </submittedName>
</protein>
<feature type="region of interest" description="Disordered" evidence="1">
    <location>
        <begin position="262"/>
        <end position="283"/>
    </location>
</feature>